<dbReference type="RefSeq" id="WP_004663831.1">
    <property type="nucleotide sequence ID" value="NZ_BMDV01000006.1"/>
</dbReference>
<accession>A0ABP2TVE1</accession>
<dbReference type="GeneID" id="92836324"/>
<evidence type="ECO:0000313" key="4">
    <source>
        <dbReference type="Proteomes" id="UP000013190"/>
    </source>
</evidence>
<feature type="signal peptide" evidence="1">
    <location>
        <begin position="1"/>
        <end position="21"/>
    </location>
</feature>
<evidence type="ECO:0000256" key="1">
    <source>
        <dbReference type="SAM" id="SignalP"/>
    </source>
</evidence>
<feature type="chain" id="PRO_5046846513" description="DUF6160 domain-containing protein" evidence="1">
    <location>
        <begin position="22"/>
        <end position="350"/>
    </location>
</feature>
<keyword evidence="1" id="KW-0732">Signal</keyword>
<dbReference type="Proteomes" id="UP000013190">
    <property type="component" value="Unassembled WGS sequence"/>
</dbReference>
<keyword evidence="4" id="KW-1185">Reference proteome</keyword>
<evidence type="ECO:0000313" key="3">
    <source>
        <dbReference type="EMBL" id="ENU26104.1"/>
    </source>
</evidence>
<name>A0ABP2TVE1_9GAMM</name>
<dbReference type="EMBL" id="APOJ01000029">
    <property type="protein sequence ID" value="ENU26104.1"/>
    <property type="molecule type" value="Genomic_DNA"/>
</dbReference>
<gene>
    <name evidence="3" type="ORF">F992_02977</name>
</gene>
<feature type="domain" description="DUF6160" evidence="2">
    <location>
        <begin position="1"/>
        <end position="70"/>
    </location>
</feature>
<protein>
    <recommendedName>
        <fullName evidence="2">DUF6160 domain-containing protein</fullName>
    </recommendedName>
</protein>
<dbReference type="InterPro" id="IPR046158">
    <property type="entry name" value="DUF6160"/>
</dbReference>
<reference evidence="4" key="1">
    <citation type="submission" date="2013-02" db="EMBL/GenBank/DDBJ databases">
        <title>The Genome Sequence of Acinetobacter sp. NIPH 236.</title>
        <authorList>
            <consortium name="The Broad Institute Genome Sequencing Platform"/>
            <consortium name="The Broad Institute Genome Sequencing Center for Infectious Disease"/>
            <person name="Cerqueira G."/>
            <person name="Feldgarden M."/>
            <person name="Courvalin P."/>
            <person name="Perichon B."/>
            <person name="Grillot-Courvalin C."/>
            <person name="Clermont D."/>
            <person name="Rocha E."/>
            <person name="Yoon E.-J."/>
            <person name="Nemec A."/>
            <person name="Walker B."/>
            <person name="Young S.K."/>
            <person name="Zeng Q."/>
            <person name="Gargeya S."/>
            <person name="Fitzgerald M."/>
            <person name="Haas B."/>
            <person name="Abouelleil A."/>
            <person name="Alvarado L."/>
            <person name="Arachchi H.M."/>
            <person name="Berlin A.M."/>
            <person name="Chapman S.B."/>
            <person name="Dewar J."/>
            <person name="Goldberg J."/>
            <person name="Griggs A."/>
            <person name="Gujja S."/>
            <person name="Hansen M."/>
            <person name="Howarth C."/>
            <person name="Imamovic A."/>
            <person name="Larimer J."/>
            <person name="McCowan C."/>
            <person name="Murphy C."/>
            <person name="Neiman D."/>
            <person name="Pearson M."/>
            <person name="Priest M."/>
            <person name="Roberts A."/>
            <person name="Saif S."/>
            <person name="Shea T."/>
            <person name="Sisk P."/>
            <person name="Sykes S."/>
            <person name="Wortman J."/>
            <person name="Nusbaum C."/>
            <person name="Birren B."/>
        </authorList>
    </citation>
    <scope>NUCLEOTIDE SEQUENCE [LARGE SCALE GENOMIC DNA]</scope>
    <source>
        <strain evidence="4">NIPH 236</strain>
    </source>
</reference>
<dbReference type="Pfam" id="PF19657">
    <property type="entry name" value="DUF6160"/>
    <property type="match status" value="1"/>
</dbReference>
<evidence type="ECO:0000259" key="2">
    <source>
        <dbReference type="Pfam" id="PF19657"/>
    </source>
</evidence>
<sequence length="350" mass="34915">MKMFTKLALVSSMAISANAMAMQSMDDAALSAATGQDGINIGIGISRIDIEKVLIHDNDGLQTSTGIAGATGTASTTSSGAIVIKGNGQGTAATNPNFANGIVITAPMNGGALDTTRTLASHNLMDLTIDADKGTGTGNTAFLNVAAAVSGLDIYIGEIGVSASNVQGATVRRGNDSANYNAILSGLTLKTGVTTANIQLGAAPQGAMIVLNTTMQGGLELTNLGIIDSSTKQGLADGTAGNRAAGQIYLDSIKVVDSNGANLTVNAKVSVVGKETGATNPNGYLQIVTGSGNAAGSLVASDSSDIYIKGVHLGSQTAASIGDVEVQKLTTYYNNGTANVAGSMITISGH</sequence>
<organism evidence="3 4">
    <name type="scientific">Acinetobacter modestus</name>
    <dbReference type="NCBI Taxonomy" id="1776740"/>
    <lineage>
        <taxon>Bacteria</taxon>
        <taxon>Pseudomonadati</taxon>
        <taxon>Pseudomonadota</taxon>
        <taxon>Gammaproteobacteria</taxon>
        <taxon>Moraxellales</taxon>
        <taxon>Moraxellaceae</taxon>
        <taxon>Acinetobacter</taxon>
    </lineage>
</organism>
<reference evidence="3 4" key="2">
    <citation type="journal article" date="2016" name="Int. J. Syst. Evol. Microbiol.">
        <title>Taxonomy of haemolytic and/or proteolytic strains of the genus Acinetobacter with the proposal of Acinetobacter courvalinii sp. nov. (genomic species 14 sensu Bouvet &amp; Jeanjean), Acinetobacter dispersus sp. nov. (genomic species 17), Acinetobacter modestus sp. nov., Acinetobacter proteolyticus sp. nov. and Acinetobacter vivianii sp. nov.</title>
        <authorList>
            <person name="Nemec A."/>
            <person name="Radolfova-Krizova L."/>
            <person name="Maixnerova M."/>
            <person name="Vrestiakova E."/>
            <person name="Jezek P."/>
            <person name="Sedo O."/>
        </authorList>
    </citation>
    <scope>NUCLEOTIDE SEQUENCE [LARGE SCALE GENOMIC DNA]</scope>
    <source>
        <strain evidence="3 4">NIPH 236</strain>
    </source>
</reference>
<proteinExistence type="predicted"/>
<comment type="caution">
    <text evidence="3">The sequence shown here is derived from an EMBL/GenBank/DDBJ whole genome shotgun (WGS) entry which is preliminary data.</text>
</comment>